<reference evidence="5 6" key="1">
    <citation type="submission" date="2018-04" db="EMBL/GenBank/DDBJ databases">
        <title>Marixanthomonas spongiae HN-E44 sp. nov., isolated from a marine sponge.</title>
        <authorList>
            <person name="Luo L."/>
            <person name="Zhuang L."/>
        </authorList>
    </citation>
    <scope>NUCLEOTIDE SEQUENCE [LARGE SCALE GENOMIC DNA]</scope>
    <source>
        <strain evidence="5 6">HN-E44</strain>
    </source>
</reference>
<dbReference type="NCBIfam" id="TIGR03998">
    <property type="entry name" value="thiol_BshC"/>
    <property type="match status" value="1"/>
</dbReference>
<evidence type="ECO:0000313" key="6">
    <source>
        <dbReference type="Proteomes" id="UP000245962"/>
    </source>
</evidence>
<dbReference type="EMBL" id="QEHR01000005">
    <property type="protein sequence ID" value="PVW14609.1"/>
    <property type="molecule type" value="Genomic_DNA"/>
</dbReference>
<comment type="similarity">
    <text evidence="2">Belongs to the BshC family.</text>
</comment>
<dbReference type="Proteomes" id="UP000245962">
    <property type="component" value="Unassembled WGS sequence"/>
</dbReference>
<dbReference type="HAMAP" id="MF_01867">
    <property type="entry name" value="BshC"/>
    <property type="match status" value="1"/>
</dbReference>
<keyword evidence="6" id="KW-1185">Reference proteome</keyword>
<keyword evidence="2" id="KW-0175">Coiled coil</keyword>
<dbReference type="PIRSF" id="PIRSF012535">
    <property type="entry name" value="UCP012535"/>
    <property type="match status" value="1"/>
</dbReference>
<dbReference type="RefSeq" id="WP_116694569.1">
    <property type="nucleotide sequence ID" value="NZ_QEHR01000005.1"/>
</dbReference>
<dbReference type="Pfam" id="PF24850">
    <property type="entry name" value="CC_BshC"/>
    <property type="match status" value="1"/>
</dbReference>
<evidence type="ECO:0000313" key="5">
    <source>
        <dbReference type="EMBL" id="PVW14609.1"/>
    </source>
</evidence>
<evidence type="ECO:0000256" key="1">
    <source>
        <dbReference type="ARBA" id="ARBA00022598"/>
    </source>
</evidence>
<dbReference type="EC" id="6.-.-.-" evidence="2"/>
<protein>
    <recommendedName>
        <fullName evidence="2">Putative cysteine ligase BshC</fullName>
        <ecNumber evidence="2">6.-.-.-</ecNumber>
    </recommendedName>
</protein>
<feature type="coiled-coil region" evidence="2">
    <location>
        <begin position="457"/>
        <end position="485"/>
    </location>
</feature>
<sequence length="533" mass="62225">MPTKTIPYQKTGYFSRLICDYLAEKDALNPLYGNFPKLKNFRKQIEQKEVFSQESRELLVTALKKQYSNVDASTTTRDNIQALADTNTFTITTGHQLNLFTGPLYFLYKIFSVINLSEKLNKEHPEHHFVPVYWMASEDHDFDEINYFNFKRQKIQWNREASGAVGELNTQGLEEVLKTVEHTFGASENAQFLNTLFAEAYTKHNTLTEATRYLANQLFKEYGLVIVDGNDALLKKAFIPYAERELKENLSYKNVTETTEKLIDLGYAEQVHPREINLFYLNENLRERIIERDGRFFVDETELSFSKEEILKELENHPERFSPNALLRPLFQEVILPNLCYVGGGGELAYWFQLKDYFDAVQVPFPMLLLRNSVLLLPFKLSEKLKKLDVTVEELFLKQHELKTKHTRRISEIDIDFSQQREHLQKQFKELYTLAKKTDASFIGAVAAQEKKQLNGLDHLEKRLLKAQKRKLADELERLTAIQDALFPNQSLQERTKNFSEFYVEYGDRLFSEIKQNLDPLVNEFTVLGLDTI</sequence>
<keyword evidence="1 2" id="KW-0436">Ligase</keyword>
<feature type="domain" description="Bacillithiol biosynthesis BshC N-terminal Rossmann-like" evidence="3">
    <location>
        <begin position="1"/>
        <end position="372"/>
    </location>
</feature>
<accession>A0A2U0I0I6</accession>
<gene>
    <name evidence="2 5" type="primary">bshC</name>
    <name evidence="5" type="ORF">DDV96_08760</name>
</gene>
<feature type="domain" description="Bacillithiol biosynthesis BshC C-terminal coiled-coil" evidence="4">
    <location>
        <begin position="375"/>
        <end position="528"/>
    </location>
</feature>
<organism evidence="5 6">
    <name type="scientific">Marixanthomonas spongiae</name>
    <dbReference type="NCBI Taxonomy" id="2174845"/>
    <lineage>
        <taxon>Bacteria</taxon>
        <taxon>Pseudomonadati</taxon>
        <taxon>Bacteroidota</taxon>
        <taxon>Flavobacteriia</taxon>
        <taxon>Flavobacteriales</taxon>
        <taxon>Flavobacteriaceae</taxon>
        <taxon>Marixanthomonas</taxon>
    </lineage>
</organism>
<dbReference type="InterPro" id="IPR055399">
    <property type="entry name" value="CC_BshC"/>
</dbReference>
<dbReference type="AlphaFoldDB" id="A0A2U0I0I6"/>
<name>A0A2U0I0I6_9FLAO</name>
<dbReference type="InterPro" id="IPR011199">
    <property type="entry name" value="Bacillithiol_biosynth_BshC"/>
</dbReference>
<evidence type="ECO:0000256" key="2">
    <source>
        <dbReference type="HAMAP-Rule" id="MF_01867"/>
    </source>
</evidence>
<dbReference type="GO" id="GO:0016874">
    <property type="term" value="F:ligase activity"/>
    <property type="evidence" value="ECO:0007669"/>
    <property type="project" value="UniProtKB-UniRule"/>
</dbReference>
<proteinExistence type="inferred from homology"/>
<evidence type="ECO:0000259" key="3">
    <source>
        <dbReference type="Pfam" id="PF10079"/>
    </source>
</evidence>
<evidence type="ECO:0000259" key="4">
    <source>
        <dbReference type="Pfam" id="PF24850"/>
    </source>
</evidence>
<comment type="caution">
    <text evidence="5">The sequence shown here is derived from an EMBL/GenBank/DDBJ whole genome shotgun (WGS) entry which is preliminary data.</text>
</comment>
<dbReference type="InterPro" id="IPR055398">
    <property type="entry name" value="Rossmann-like_BshC"/>
</dbReference>
<dbReference type="Pfam" id="PF10079">
    <property type="entry name" value="Rossmann-like_BshC"/>
    <property type="match status" value="1"/>
</dbReference>
<dbReference type="OrthoDB" id="9765151at2"/>